<comment type="caution">
    <text evidence="2">The sequence shown here is derived from an EMBL/GenBank/DDBJ whole genome shotgun (WGS) entry which is preliminary data.</text>
</comment>
<sequence>MSAFDVLSKFGTGALLKFAGAVVLFLVLHLLRIPVVVLARSIEVGMRRVDGHLAASVSNRNTKPHNDFFAHNTTRPTV</sequence>
<evidence type="ECO:0000313" key="3">
    <source>
        <dbReference type="Proteomes" id="UP000242444"/>
    </source>
</evidence>
<name>A0A263CXT5_9PSEU</name>
<evidence type="ECO:0000313" key="2">
    <source>
        <dbReference type="EMBL" id="OZM69905.1"/>
    </source>
</evidence>
<keyword evidence="1" id="KW-1133">Transmembrane helix</keyword>
<protein>
    <submittedName>
        <fullName evidence="2">Uncharacterized protein</fullName>
    </submittedName>
</protein>
<organism evidence="2 3">
    <name type="scientific">Amycolatopsis antarctica</name>
    <dbReference type="NCBI Taxonomy" id="1854586"/>
    <lineage>
        <taxon>Bacteria</taxon>
        <taxon>Bacillati</taxon>
        <taxon>Actinomycetota</taxon>
        <taxon>Actinomycetes</taxon>
        <taxon>Pseudonocardiales</taxon>
        <taxon>Pseudonocardiaceae</taxon>
        <taxon>Amycolatopsis</taxon>
    </lineage>
</organism>
<feature type="transmembrane region" description="Helical" evidence="1">
    <location>
        <begin position="15"/>
        <end position="39"/>
    </location>
</feature>
<proteinExistence type="predicted"/>
<gene>
    <name evidence="2" type="ORF">CFN78_28185</name>
</gene>
<keyword evidence="1" id="KW-0812">Transmembrane</keyword>
<keyword evidence="1" id="KW-0472">Membrane</keyword>
<dbReference type="RefSeq" id="WP_094866365.1">
    <property type="nucleotide sequence ID" value="NZ_NKYE01000032.1"/>
</dbReference>
<evidence type="ECO:0000256" key="1">
    <source>
        <dbReference type="SAM" id="Phobius"/>
    </source>
</evidence>
<dbReference type="AlphaFoldDB" id="A0A263CXT5"/>
<keyword evidence="3" id="KW-1185">Reference proteome</keyword>
<dbReference type="OrthoDB" id="3629730at2"/>
<dbReference type="EMBL" id="NKYE01000032">
    <property type="protein sequence ID" value="OZM69905.1"/>
    <property type="molecule type" value="Genomic_DNA"/>
</dbReference>
<dbReference type="InParanoid" id="A0A263CXT5"/>
<accession>A0A263CXT5</accession>
<dbReference type="Proteomes" id="UP000242444">
    <property type="component" value="Unassembled WGS sequence"/>
</dbReference>
<reference evidence="2 3" key="1">
    <citation type="submission" date="2017-07" db="EMBL/GenBank/DDBJ databases">
        <title>Amycolatopsis antarcticus sp. nov., isolated from the surface of an Antarcticus brown macroalga.</title>
        <authorList>
            <person name="Wang J."/>
            <person name="Leiva S."/>
            <person name="Huang J."/>
            <person name="Huang Y."/>
        </authorList>
    </citation>
    <scope>NUCLEOTIDE SEQUENCE [LARGE SCALE GENOMIC DNA]</scope>
    <source>
        <strain evidence="2 3">AU-G6</strain>
    </source>
</reference>